<dbReference type="InParanoid" id="T1FA49"/>
<dbReference type="KEGG" id="hro:HELRODRAFT_176107"/>
<dbReference type="RefSeq" id="XP_009021683.1">
    <property type="nucleotide sequence ID" value="XM_009023435.1"/>
</dbReference>
<reference evidence="3" key="1">
    <citation type="submission" date="2012-12" db="EMBL/GenBank/DDBJ databases">
        <authorList>
            <person name="Hellsten U."/>
            <person name="Grimwood J."/>
            <person name="Chapman J.A."/>
            <person name="Shapiro H."/>
            <person name="Aerts A."/>
            <person name="Otillar R.P."/>
            <person name="Terry A.Y."/>
            <person name="Boore J.L."/>
            <person name="Simakov O."/>
            <person name="Marletaz F."/>
            <person name="Cho S.-J."/>
            <person name="Edsinger-Gonzales E."/>
            <person name="Havlak P."/>
            <person name="Kuo D.-H."/>
            <person name="Larsson T."/>
            <person name="Lv J."/>
            <person name="Arendt D."/>
            <person name="Savage R."/>
            <person name="Osoegawa K."/>
            <person name="de Jong P."/>
            <person name="Lindberg D.R."/>
            <person name="Seaver E.C."/>
            <person name="Weisblat D.A."/>
            <person name="Putnam N.H."/>
            <person name="Grigoriev I.V."/>
            <person name="Rokhsar D.S."/>
        </authorList>
    </citation>
    <scope>NUCLEOTIDE SEQUENCE</scope>
</reference>
<proteinExistence type="predicted"/>
<keyword evidence="3" id="KW-1185">Reference proteome</keyword>
<dbReference type="Proteomes" id="UP000015101">
    <property type="component" value="Unassembled WGS sequence"/>
</dbReference>
<dbReference type="GeneID" id="20205698"/>
<dbReference type="AlphaFoldDB" id="T1FA49"/>
<protein>
    <submittedName>
        <fullName evidence="1 2">Uncharacterized protein</fullName>
    </submittedName>
</protein>
<dbReference type="OrthoDB" id="418748at2759"/>
<evidence type="ECO:0000313" key="2">
    <source>
        <dbReference type="EnsemblMetazoa" id="HelroP176107"/>
    </source>
</evidence>
<organism evidence="2 3">
    <name type="scientific">Helobdella robusta</name>
    <name type="common">Californian leech</name>
    <dbReference type="NCBI Taxonomy" id="6412"/>
    <lineage>
        <taxon>Eukaryota</taxon>
        <taxon>Metazoa</taxon>
        <taxon>Spiralia</taxon>
        <taxon>Lophotrochozoa</taxon>
        <taxon>Annelida</taxon>
        <taxon>Clitellata</taxon>
        <taxon>Hirudinea</taxon>
        <taxon>Rhynchobdellida</taxon>
        <taxon>Glossiphoniidae</taxon>
        <taxon>Helobdella</taxon>
    </lineage>
</organism>
<dbReference type="EnsemblMetazoa" id="HelroT176107">
    <property type="protein sequence ID" value="HelroP176107"/>
    <property type="gene ID" value="HelroG176107"/>
</dbReference>
<reference evidence="2" key="3">
    <citation type="submission" date="2015-06" db="UniProtKB">
        <authorList>
            <consortium name="EnsemblMetazoa"/>
        </authorList>
    </citation>
    <scope>IDENTIFICATION</scope>
</reference>
<dbReference type="HOGENOM" id="CLU_2148529_0_0_1"/>
<dbReference type="EMBL" id="AMQM01005549">
    <property type="status" value="NOT_ANNOTATED_CDS"/>
    <property type="molecule type" value="Genomic_DNA"/>
</dbReference>
<dbReference type="EMBL" id="KB096983">
    <property type="protein sequence ID" value="ESO00249.1"/>
    <property type="molecule type" value="Genomic_DNA"/>
</dbReference>
<evidence type="ECO:0000313" key="1">
    <source>
        <dbReference type="EMBL" id="ESO00249.1"/>
    </source>
</evidence>
<dbReference type="CTD" id="20205698"/>
<reference evidence="1 3" key="2">
    <citation type="journal article" date="2013" name="Nature">
        <title>Insights into bilaterian evolution from three spiralian genomes.</title>
        <authorList>
            <person name="Simakov O."/>
            <person name="Marletaz F."/>
            <person name="Cho S.J."/>
            <person name="Edsinger-Gonzales E."/>
            <person name="Havlak P."/>
            <person name="Hellsten U."/>
            <person name="Kuo D.H."/>
            <person name="Larsson T."/>
            <person name="Lv J."/>
            <person name="Arendt D."/>
            <person name="Savage R."/>
            <person name="Osoegawa K."/>
            <person name="de Jong P."/>
            <person name="Grimwood J."/>
            <person name="Chapman J.A."/>
            <person name="Shapiro H."/>
            <person name="Aerts A."/>
            <person name="Otillar R.P."/>
            <person name="Terry A.Y."/>
            <person name="Boore J.L."/>
            <person name="Grigoriev I.V."/>
            <person name="Lindberg D.R."/>
            <person name="Seaver E.C."/>
            <person name="Weisblat D.A."/>
            <person name="Putnam N.H."/>
            <person name="Rokhsar D.S."/>
        </authorList>
    </citation>
    <scope>NUCLEOTIDE SEQUENCE</scope>
</reference>
<sequence>MGKQVLTVFSAYATQTGESEDDKNDFWNTLSDADKKTPSSEIPLIATLERKQMDSTVSIEALVTSIKTKTVSQHRLLVTDMNLMFREKFEELVSAQLDRLGKTKKKNNIKSK</sequence>
<name>T1FA49_HELRO</name>
<accession>T1FA49</accession>
<gene>
    <name evidence="2" type="primary">20205698</name>
    <name evidence="1" type="ORF">HELRODRAFT_176107</name>
</gene>
<evidence type="ECO:0000313" key="3">
    <source>
        <dbReference type="Proteomes" id="UP000015101"/>
    </source>
</evidence>